<evidence type="ECO:0000256" key="3">
    <source>
        <dbReference type="RuleBase" id="RU000363"/>
    </source>
</evidence>
<dbReference type="InterPro" id="IPR036291">
    <property type="entry name" value="NAD(P)-bd_dom_sf"/>
</dbReference>
<comment type="similarity">
    <text evidence="1 3">Belongs to the short-chain dehydrogenases/reductases (SDR) family.</text>
</comment>
<reference evidence="4" key="1">
    <citation type="submission" date="2012-09" db="EMBL/GenBank/DDBJ databases">
        <title>Metagenomic Characterization of a Microbial Community in Wastewater Detects High Levels of Antibiotic Resistance.</title>
        <authorList>
            <person name="Abrams M."/>
            <person name="Caldwell A."/>
            <person name="Vandaei E."/>
            <person name="Lee W."/>
            <person name="Perrott J."/>
            <person name="Khan S.Y."/>
            <person name="Ta J."/>
            <person name="Romero D."/>
            <person name="Nguyen V."/>
            <person name="Pourmand N."/>
            <person name="Ouverney C.C."/>
        </authorList>
    </citation>
    <scope>NUCLEOTIDE SEQUENCE</scope>
</reference>
<sequence>MSTETGKRIAVVTGASSGFGAASARALAGAGFSVVLGARRVDRLAAVAEPIGARFHELDVTDDASVEAFCATLERVDVLVNNAGNAFGAESLAASVDDKWRAMFELNVLGMLRMTRTLLPRLVASGDGLVVNLGSIAGIEAYPGGGGYAASKFAVHALTKTLRLELLGQPVRVTEILPGLAETEFALVRFEGDRERARKVYEGMTPLRAEDIAEAVRWVATLPSHVDIDEIVIRPRDQASTMLVHRRPTE</sequence>
<accession>L7VZI3</accession>
<dbReference type="InterPro" id="IPR020904">
    <property type="entry name" value="Sc_DH/Rdtase_CS"/>
</dbReference>
<dbReference type="GO" id="GO:0016616">
    <property type="term" value="F:oxidoreductase activity, acting on the CH-OH group of donors, NAD or NADP as acceptor"/>
    <property type="evidence" value="ECO:0007669"/>
    <property type="project" value="UniProtKB-ARBA"/>
</dbReference>
<proteinExistence type="inferred from homology"/>
<dbReference type="PRINTS" id="PR00080">
    <property type="entry name" value="SDRFAMILY"/>
</dbReference>
<name>L7VZI3_9BACT</name>
<dbReference type="PRINTS" id="PR00081">
    <property type="entry name" value="GDHRDH"/>
</dbReference>
<dbReference type="InterPro" id="IPR002347">
    <property type="entry name" value="SDR_fam"/>
</dbReference>
<keyword evidence="2" id="KW-0560">Oxidoreductase</keyword>
<dbReference type="PANTHER" id="PTHR42901">
    <property type="entry name" value="ALCOHOL DEHYDROGENASE"/>
    <property type="match status" value="1"/>
</dbReference>
<dbReference type="PROSITE" id="PS00061">
    <property type="entry name" value="ADH_SHORT"/>
    <property type="match status" value="1"/>
</dbReference>
<evidence type="ECO:0000256" key="1">
    <source>
        <dbReference type="ARBA" id="ARBA00006484"/>
    </source>
</evidence>
<dbReference type="PANTHER" id="PTHR42901:SF1">
    <property type="entry name" value="ALCOHOL DEHYDROGENASE"/>
    <property type="match status" value="1"/>
</dbReference>
<dbReference type="FunFam" id="3.40.50.720:FF:000047">
    <property type="entry name" value="NADP-dependent L-serine/L-allo-threonine dehydrogenase"/>
    <property type="match status" value="1"/>
</dbReference>
<dbReference type="SUPFAM" id="SSF51735">
    <property type="entry name" value="NAD(P)-binding Rossmann-fold domains"/>
    <property type="match status" value="1"/>
</dbReference>
<dbReference type="EMBL" id="JX649876">
    <property type="protein sequence ID" value="AGC71575.1"/>
    <property type="molecule type" value="Genomic_DNA"/>
</dbReference>
<evidence type="ECO:0000313" key="4">
    <source>
        <dbReference type="EMBL" id="AGC71575.1"/>
    </source>
</evidence>
<organism evidence="4">
    <name type="scientific">uncultured bacterium A1Q1_fos_517</name>
    <dbReference type="NCBI Taxonomy" id="1256582"/>
    <lineage>
        <taxon>Bacteria</taxon>
        <taxon>environmental samples</taxon>
    </lineage>
</organism>
<protein>
    <submittedName>
        <fullName evidence="4">Serine 3-dehydrogenase</fullName>
    </submittedName>
</protein>
<dbReference type="AlphaFoldDB" id="L7VZI3"/>
<dbReference type="Gene3D" id="3.40.50.720">
    <property type="entry name" value="NAD(P)-binding Rossmann-like Domain"/>
    <property type="match status" value="1"/>
</dbReference>
<evidence type="ECO:0000256" key="2">
    <source>
        <dbReference type="ARBA" id="ARBA00023002"/>
    </source>
</evidence>
<dbReference type="Pfam" id="PF00106">
    <property type="entry name" value="adh_short"/>
    <property type="match status" value="1"/>
</dbReference>